<evidence type="ECO:0000256" key="1">
    <source>
        <dbReference type="ARBA" id="ARBA00022603"/>
    </source>
</evidence>
<dbReference type="Gene3D" id="3.40.50.150">
    <property type="entry name" value="Vaccinia Virus protein VP39"/>
    <property type="match status" value="1"/>
</dbReference>
<sequence length="105" mass="12055">MGETWDGGDIAFQKEFWEQVYRTLKPGCVLLAFAATRNYHRMAVAIEDAGFEIFDMLNWIYGSGFPKRRNLLKPAHEPIVMARKGVNQPLNLDECRVGNEEFDTT</sequence>
<proteinExistence type="predicted"/>
<dbReference type="GO" id="GO:0008170">
    <property type="term" value="F:N-methyltransferase activity"/>
    <property type="evidence" value="ECO:0007669"/>
    <property type="project" value="InterPro"/>
</dbReference>
<organism evidence="4">
    <name type="scientific">marine metagenome</name>
    <dbReference type="NCBI Taxonomy" id="408172"/>
    <lineage>
        <taxon>unclassified sequences</taxon>
        <taxon>metagenomes</taxon>
        <taxon>ecological metagenomes</taxon>
    </lineage>
</organism>
<protein>
    <recommendedName>
        <fullName evidence="3">DNA methylase N-4/N-6 domain-containing protein</fullName>
    </recommendedName>
</protein>
<keyword evidence="2" id="KW-0808">Transferase</keyword>
<dbReference type="EMBL" id="UINC01119649">
    <property type="protein sequence ID" value="SVC93628.1"/>
    <property type="molecule type" value="Genomic_DNA"/>
</dbReference>
<dbReference type="InterPro" id="IPR029063">
    <property type="entry name" value="SAM-dependent_MTases_sf"/>
</dbReference>
<gene>
    <name evidence="4" type="ORF">METZ01_LOCUS346482</name>
</gene>
<reference evidence="4" key="1">
    <citation type="submission" date="2018-05" db="EMBL/GenBank/DDBJ databases">
        <authorList>
            <person name="Lanie J.A."/>
            <person name="Ng W.-L."/>
            <person name="Kazmierczak K.M."/>
            <person name="Andrzejewski T.M."/>
            <person name="Davidsen T.M."/>
            <person name="Wayne K.J."/>
            <person name="Tettelin H."/>
            <person name="Glass J.I."/>
            <person name="Rusch D."/>
            <person name="Podicherti R."/>
            <person name="Tsui H.-C.T."/>
            <person name="Winkler M.E."/>
        </authorList>
    </citation>
    <scope>NUCLEOTIDE SEQUENCE</scope>
</reference>
<evidence type="ECO:0000313" key="4">
    <source>
        <dbReference type="EMBL" id="SVC93628.1"/>
    </source>
</evidence>
<dbReference type="AlphaFoldDB" id="A0A382R9D6"/>
<evidence type="ECO:0000259" key="3">
    <source>
        <dbReference type="Pfam" id="PF01555"/>
    </source>
</evidence>
<feature type="domain" description="DNA methylase N-4/N-6" evidence="3">
    <location>
        <begin position="11"/>
        <end position="101"/>
    </location>
</feature>
<keyword evidence="1" id="KW-0489">Methyltransferase</keyword>
<dbReference type="InterPro" id="IPR002941">
    <property type="entry name" value="DNA_methylase_N4/N6"/>
</dbReference>
<dbReference type="GO" id="GO:0003677">
    <property type="term" value="F:DNA binding"/>
    <property type="evidence" value="ECO:0007669"/>
    <property type="project" value="InterPro"/>
</dbReference>
<accession>A0A382R9D6</accession>
<evidence type="ECO:0000256" key="2">
    <source>
        <dbReference type="ARBA" id="ARBA00022679"/>
    </source>
</evidence>
<dbReference type="SUPFAM" id="SSF53335">
    <property type="entry name" value="S-adenosyl-L-methionine-dependent methyltransferases"/>
    <property type="match status" value="1"/>
</dbReference>
<feature type="non-terminal residue" evidence="4">
    <location>
        <position position="105"/>
    </location>
</feature>
<dbReference type="GO" id="GO:0032259">
    <property type="term" value="P:methylation"/>
    <property type="evidence" value="ECO:0007669"/>
    <property type="project" value="UniProtKB-KW"/>
</dbReference>
<dbReference type="Pfam" id="PF01555">
    <property type="entry name" value="N6_N4_Mtase"/>
    <property type="match status" value="1"/>
</dbReference>
<name>A0A382R9D6_9ZZZZ</name>